<accession>A0A5C3LR55</accession>
<protein>
    <submittedName>
        <fullName evidence="1">Uncharacterized protein</fullName>
    </submittedName>
</protein>
<name>A0A5C3LR55_9AGAR</name>
<dbReference type="AlphaFoldDB" id="A0A5C3LR55"/>
<dbReference type="EMBL" id="ML213622">
    <property type="protein sequence ID" value="TFK35350.1"/>
    <property type="molecule type" value="Genomic_DNA"/>
</dbReference>
<proteinExistence type="predicted"/>
<keyword evidence="2" id="KW-1185">Reference proteome</keyword>
<sequence>MEEAIRRAGSWNGTERDSRIMGTSSCLLLSSQHPPPFPQSRYPRLLSPLPPLLHDRHIVIVTFCVCDVTGGCSILGDNTRYFR</sequence>
<dbReference type="Proteomes" id="UP000308652">
    <property type="component" value="Unassembled WGS sequence"/>
</dbReference>
<evidence type="ECO:0000313" key="1">
    <source>
        <dbReference type="EMBL" id="TFK35350.1"/>
    </source>
</evidence>
<gene>
    <name evidence="1" type="ORF">BDQ12DRAFT_688342</name>
</gene>
<reference evidence="1 2" key="1">
    <citation type="journal article" date="2019" name="Nat. Ecol. Evol.">
        <title>Megaphylogeny resolves global patterns of mushroom evolution.</title>
        <authorList>
            <person name="Varga T."/>
            <person name="Krizsan K."/>
            <person name="Foldi C."/>
            <person name="Dima B."/>
            <person name="Sanchez-Garcia M."/>
            <person name="Sanchez-Ramirez S."/>
            <person name="Szollosi G.J."/>
            <person name="Szarkandi J.G."/>
            <person name="Papp V."/>
            <person name="Albert L."/>
            <person name="Andreopoulos W."/>
            <person name="Angelini C."/>
            <person name="Antonin V."/>
            <person name="Barry K.W."/>
            <person name="Bougher N.L."/>
            <person name="Buchanan P."/>
            <person name="Buyck B."/>
            <person name="Bense V."/>
            <person name="Catcheside P."/>
            <person name="Chovatia M."/>
            <person name="Cooper J."/>
            <person name="Damon W."/>
            <person name="Desjardin D."/>
            <person name="Finy P."/>
            <person name="Geml J."/>
            <person name="Haridas S."/>
            <person name="Hughes K."/>
            <person name="Justo A."/>
            <person name="Karasinski D."/>
            <person name="Kautmanova I."/>
            <person name="Kiss B."/>
            <person name="Kocsube S."/>
            <person name="Kotiranta H."/>
            <person name="LaButti K.M."/>
            <person name="Lechner B.E."/>
            <person name="Liimatainen K."/>
            <person name="Lipzen A."/>
            <person name="Lukacs Z."/>
            <person name="Mihaltcheva S."/>
            <person name="Morgado L.N."/>
            <person name="Niskanen T."/>
            <person name="Noordeloos M.E."/>
            <person name="Ohm R.A."/>
            <person name="Ortiz-Santana B."/>
            <person name="Ovrebo C."/>
            <person name="Racz N."/>
            <person name="Riley R."/>
            <person name="Savchenko A."/>
            <person name="Shiryaev A."/>
            <person name="Soop K."/>
            <person name="Spirin V."/>
            <person name="Szebenyi C."/>
            <person name="Tomsovsky M."/>
            <person name="Tulloss R.E."/>
            <person name="Uehling J."/>
            <person name="Grigoriev I.V."/>
            <person name="Vagvolgyi C."/>
            <person name="Papp T."/>
            <person name="Martin F.M."/>
            <person name="Miettinen O."/>
            <person name="Hibbett D.S."/>
            <person name="Nagy L.G."/>
        </authorList>
    </citation>
    <scope>NUCLEOTIDE SEQUENCE [LARGE SCALE GENOMIC DNA]</scope>
    <source>
        <strain evidence="1 2">CBS 166.37</strain>
    </source>
</reference>
<organism evidence="1 2">
    <name type="scientific">Crucibulum laeve</name>
    <dbReference type="NCBI Taxonomy" id="68775"/>
    <lineage>
        <taxon>Eukaryota</taxon>
        <taxon>Fungi</taxon>
        <taxon>Dikarya</taxon>
        <taxon>Basidiomycota</taxon>
        <taxon>Agaricomycotina</taxon>
        <taxon>Agaricomycetes</taxon>
        <taxon>Agaricomycetidae</taxon>
        <taxon>Agaricales</taxon>
        <taxon>Agaricineae</taxon>
        <taxon>Nidulariaceae</taxon>
        <taxon>Crucibulum</taxon>
    </lineage>
</organism>
<evidence type="ECO:0000313" key="2">
    <source>
        <dbReference type="Proteomes" id="UP000308652"/>
    </source>
</evidence>